<organism evidence="4 5">
    <name type="scientific">Armillaria solidipes</name>
    <dbReference type="NCBI Taxonomy" id="1076256"/>
    <lineage>
        <taxon>Eukaryota</taxon>
        <taxon>Fungi</taxon>
        <taxon>Dikarya</taxon>
        <taxon>Basidiomycota</taxon>
        <taxon>Agaricomycotina</taxon>
        <taxon>Agaricomycetes</taxon>
        <taxon>Agaricomycetidae</taxon>
        <taxon>Agaricales</taxon>
        <taxon>Marasmiineae</taxon>
        <taxon>Physalacriaceae</taxon>
        <taxon>Armillaria</taxon>
    </lineage>
</organism>
<keyword evidence="3" id="KW-0732">Signal</keyword>
<evidence type="ECO:0000256" key="1">
    <source>
        <dbReference type="SAM" id="MobiDB-lite"/>
    </source>
</evidence>
<feature type="chain" id="PRO_5013843669" evidence="3">
    <location>
        <begin position="18"/>
        <end position="294"/>
    </location>
</feature>
<gene>
    <name evidence="4" type="ORF">ARMSODRAFT_1009254</name>
</gene>
<accession>A0A2H3ANZ7</accession>
<protein>
    <submittedName>
        <fullName evidence="4">Uncharacterized protein</fullName>
    </submittedName>
</protein>
<dbReference type="AlphaFoldDB" id="A0A2H3ANZ7"/>
<dbReference type="Proteomes" id="UP000218334">
    <property type="component" value="Unassembled WGS sequence"/>
</dbReference>
<feature type="region of interest" description="Disordered" evidence="1">
    <location>
        <begin position="167"/>
        <end position="229"/>
    </location>
</feature>
<feature type="signal peptide" evidence="3">
    <location>
        <begin position="1"/>
        <end position="17"/>
    </location>
</feature>
<feature type="transmembrane region" description="Helical" evidence="2">
    <location>
        <begin position="133"/>
        <end position="157"/>
    </location>
</feature>
<sequence>MLLLILLSCLSFAISHGLSFDYFPGNVTVGIPVTLSWHRETNDPNQIDFVLSSLPGEVSLQGLHLLTATDTAQQDGTLNVTFPGSGEYTVEAITNQTGVVEVAAAQKFEVAPPSQNDSSDNGTAPSSNHETSIIIGAVIGSLVSLLLLGGGAFLFIARQRKRRNLKHRLSPNPKIQPELDFHSPPVGNKDSETVSPMLEGEMTPDLPNITTDTVEQSLDGNPAEDERERRNSIETHLHADTSEPQSTQQQEGPHAVLDDVAAEVLRLRVQVQQLIEREAERIQGNVFEPPPAYV</sequence>
<evidence type="ECO:0000256" key="2">
    <source>
        <dbReference type="SAM" id="Phobius"/>
    </source>
</evidence>
<keyword evidence="2" id="KW-0812">Transmembrane</keyword>
<keyword evidence="2" id="KW-1133">Transmembrane helix</keyword>
<keyword evidence="5" id="KW-1185">Reference proteome</keyword>
<dbReference type="EMBL" id="KZ293485">
    <property type="protein sequence ID" value="PBK60551.1"/>
    <property type="molecule type" value="Genomic_DNA"/>
</dbReference>
<evidence type="ECO:0000256" key="3">
    <source>
        <dbReference type="SAM" id="SignalP"/>
    </source>
</evidence>
<proteinExistence type="predicted"/>
<evidence type="ECO:0000313" key="4">
    <source>
        <dbReference type="EMBL" id="PBK60551.1"/>
    </source>
</evidence>
<name>A0A2H3ANZ7_9AGAR</name>
<reference evidence="5" key="1">
    <citation type="journal article" date="2017" name="Nat. Ecol. Evol.">
        <title>Genome expansion and lineage-specific genetic innovations in the forest pathogenic fungi Armillaria.</title>
        <authorList>
            <person name="Sipos G."/>
            <person name="Prasanna A.N."/>
            <person name="Walter M.C."/>
            <person name="O'Connor E."/>
            <person name="Balint B."/>
            <person name="Krizsan K."/>
            <person name="Kiss B."/>
            <person name="Hess J."/>
            <person name="Varga T."/>
            <person name="Slot J."/>
            <person name="Riley R."/>
            <person name="Boka B."/>
            <person name="Rigling D."/>
            <person name="Barry K."/>
            <person name="Lee J."/>
            <person name="Mihaltcheva S."/>
            <person name="LaButti K."/>
            <person name="Lipzen A."/>
            <person name="Waldron R."/>
            <person name="Moloney N.M."/>
            <person name="Sperisen C."/>
            <person name="Kredics L."/>
            <person name="Vagvoelgyi C."/>
            <person name="Patrignani A."/>
            <person name="Fitzpatrick D."/>
            <person name="Nagy I."/>
            <person name="Doyle S."/>
            <person name="Anderson J.B."/>
            <person name="Grigoriev I.V."/>
            <person name="Gueldener U."/>
            <person name="Muensterkoetter M."/>
            <person name="Nagy L.G."/>
        </authorList>
    </citation>
    <scope>NUCLEOTIDE SEQUENCE [LARGE SCALE GENOMIC DNA]</scope>
    <source>
        <strain evidence="5">28-4</strain>
    </source>
</reference>
<feature type="compositionally biased region" description="Polar residues" evidence="1">
    <location>
        <begin position="208"/>
        <end position="219"/>
    </location>
</feature>
<evidence type="ECO:0000313" key="5">
    <source>
        <dbReference type="Proteomes" id="UP000218334"/>
    </source>
</evidence>
<keyword evidence="2" id="KW-0472">Membrane</keyword>